<name>A0A3B6KJ00_WHEAT</name>
<reference evidence="2" key="2">
    <citation type="submission" date="2018-10" db="UniProtKB">
        <authorList>
            <consortium name="EnsemblPlants"/>
        </authorList>
    </citation>
    <scope>IDENTIFICATION</scope>
</reference>
<evidence type="ECO:0000256" key="1">
    <source>
        <dbReference type="SAM" id="MobiDB-lite"/>
    </source>
</evidence>
<dbReference type="Gramene" id="TraesCS5A03G0669700.1">
    <property type="protein sequence ID" value="TraesCS5A03G0669700.1.CDS"/>
    <property type="gene ID" value="TraesCS5A03G0669700"/>
</dbReference>
<feature type="region of interest" description="Disordered" evidence="1">
    <location>
        <begin position="58"/>
        <end position="94"/>
    </location>
</feature>
<reference evidence="2" key="1">
    <citation type="submission" date="2018-08" db="EMBL/GenBank/DDBJ databases">
        <authorList>
            <person name="Rossello M."/>
        </authorList>
    </citation>
    <scope>NUCLEOTIDE SEQUENCE [LARGE SCALE GENOMIC DNA]</scope>
    <source>
        <strain evidence="2">cv. Chinese Spring</strain>
    </source>
</reference>
<dbReference type="EnsemblPlants" id="TraesCS5A02G271800.1">
    <property type="protein sequence ID" value="TraesCS5A02G271800.1"/>
    <property type="gene ID" value="TraesCS5A02G271800"/>
</dbReference>
<protein>
    <submittedName>
        <fullName evidence="2">Uncharacterized protein</fullName>
    </submittedName>
</protein>
<evidence type="ECO:0000313" key="3">
    <source>
        <dbReference type="Proteomes" id="UP000019116"/>
    </source>
</evidence>
<dbReference type="Gramene" id="TraesSYM5A03G02718120.1">
    <property type="protein sequence ID" value="TraesSYM5A03G02718120.1"/>
    <property type="gene ID" value="TraesSYM5A03G02718120"/>
</dbReference>
<feature type="compositionally biased region" description="Low complexity" evidence="1">
    <location>
        <begin position="59"/>
        <end position="70"/>
    </location>
</feature>
<dbReference type="AlphaFoldDB" id="A0A3B6KJ00"/>
<dbReference type="Gramene" id="TraesJAG5A03G02689920.1">
    <property type="protein sequence ID" value="TraesJAG5A03G02689920.1"/>
    <property type="gene ID" value="TraesJAG5A03G02689920"/>
</dbReference>
<dbReference type="OMA" id="GMGRWCR"/>
<evidence type="ECO:0000313" key="2">
    <source>
        <dbReference type="EnsemblPlants" id="TraesCS5A02G271800.1"/>
    </source>
</evidence>
<dbReference type="Proteomes" id="UP000019116">
    <property type="component" value="Chromosome 5A"/>
</dbReference>
<accession>A0A3B6KJ00</accession>
<organism evidence="2">
    <name type="scientific">Triticum aestivum</name>
    <name type="common">Wheat</name>
    <dbReference type="NCBI Taxonomy" id="4565"/>
    <lineage>
        <taxon>Eukaryota</taxon>
        <taxon>Viridiplantae</taxon>
        <taxon>Streptophyta</taxon>
        <taxon>Embryophyta</taxon>
        <taxon>Tracheophyta</taxon>
        <taxon>Spermatophyta</taxon>
        <taxon>Magnoliopsida</taxon>
        <taxon>Liliopsida</taxon>
        <taxon>Poales</taxon>
        <taxon>Poaceae</taxon>
        <taxon>BOP clade</taxon>
        <taxon>Pooideae</taxon>
        <taxon>Triticodae</taxon>
        <taxon>Triticeae</taxon>
        <taxon>Triticinae</taxon>
        <taxon>Triticum</taxon>
    </lineage>
</organism>
<keyword evidence="3" id="KW-1185">Reference proteome</keyword>
<sequence length="106" mass="11703">MKDSEFINLQTTSAGPISPAPAVKTIVAIDGVEESIDRIGEILEEALRKARLGPRRFPAAASSRNMAARSPTLPDIGLFQKHGDDSGAWNEGRTGMGRWCRWRQRR</sequence>
<dbReference type="Gramene" id="TraesMAC5A03G02686960.1">
    <property type="protein sequence ID" value="TraesMAC5A03G02686960.1"/>
    <property type="gene ID" value="TraesMAC5A03G02686960"/>
</dbReference>
<dbReference type="Gramene" id="TraesARI5A03G02731180.1">
    <property type="protein sequence ID" value="TraesARI5A03G02731180.1"/>
    <property type="gene ID" value="TraesARI5A03G02731180"/>
</dbReference>
<dbReference type="Gramene" id="TraesROB_scaffold_004394_01G000600.1">
    <property type="protein sequence ID" value="TraesROB_scaffold_004394_01G000600.1"/>
    <property type="gene ID" value="TraesROB_scaffold_004394_01G000600"/>
</dbReference>
<proteinExistence type="predicted"/>
<dbReference type="Gramene" id="TraesNOR5A03G02711120.1">
    <property type="protein sequence ID" value="TraesNOR5A03G02711120.1"/>
    <property type="gene ID" value="TraesNOR5A03G02711120"/>
</dbReference>
<dbReference type="Gramene" id="TraesCS5A02G271800.1">
    <property type="protein sequence ID" value="TraesCS5A02G271800.1"/>
    <property type="gene ID" value="TraesCS5A02G271800"/>
</dbReference>
<dbReference type="Gramene" id="TraesCLE_scaffold_021799_01G000900.1">
    <property type="protein sequence ID" value="TraesCLE_scaffold_021799_01G000900.1"/>
    <property type="gene ID" value="TraesCLE_scaffold_021799_01G000900"/>
</dbReference>